<keyword evidence="3" id="KW-0378">Hydrolase</keyword>
<dbReference type="RefSeq" id="WP_147140957.1">
    <property type="nucleotide sequence ID" value="NZ_BAABIJ010000003.1"/>
</dbReference>
<evidence type="ECO:0000313" key="4">
    <source>
        <dbReference type="Proteomes" id="UP000321617"/>
    </source>
</evidence>
<protein>
    <submittedName>
        <fullName evidence="3">Endonuclease/exonuclease/phosphatase family metal-dependent hydrolase</fullName>
    </submittedName>
</protein>
<evidence type="ECO:0000256" key="1">
    <source>
        <dbReference type="SAM" id="Phobius"/>
    </source>
</evidence>
<gene>
    <name evidence="3" type="ORF">LX16_3849</name>
</gene>
<keyword evidence="3" id="KW-0269">Exonuclease</keyword>
<keyword evidence="1" id="KW-1133">Transmembrane helix</keyword>
<dbReference type="OrthoDB" id="2340043at2"/>
<dbReference type="GO" id="GO:0004527">
    <property type="term" value="F:exonuclease activity"/>
    <property type="evidence" value="ECO:0007669"/>
    <property type="project" value="UniProtKB-KW"/>
</dbReference>
<keyword evidence="3" id="KW-0255">Endonuclease</keyword>
<feature type="transmembrane region" description="Helical" evidence="1">
    <location>
        <begin position="25"/>
        <end position="43"/>
    </location>
</feature>
<sequence length="335" mass="35578">MTITTDPGEETAAAPVRRRRRWPHVLLWIAAAGWAVFAVWRLFGPDRPWAAVVALAYTPYVLAASLAPIIVALLLRAGRALTLLLLTAMALVAVVAPRGIATTPPSVDGPELVVMTANLRVGGGDVATLEELIRENGVDVLSVQEVTAEGLEALRRHVAPLLPYEVVQVGQAAGGTGIYSRFPLTEREPVDGMFHMPRATLEVPGAAPVDFTAVHPASPHAPERMVEWRRDLAALPSADRNGAVRILAGDFNATLDHRSLRDLIDTGYTDAADATGTGLIGTWRPVGGVKGLAPPVALDRVLVDERVAVRDVSVHAVEDSDHRAVVVVLGLPGAE</sequence>
<keyword evidence="1" id="KW-0812">Transmembrane</keyword>
<dbReference type="SUPFAM" id="SSF56219">
    <property type="entry name" value="DNase I-like"/>
    <property type="match status" value="1"/>
</dbReference>
<dbReference type="Pfam" id="PF03372">
    <property type="entry name" value="Exo_endo_phos"/>
    <property type="match status" value="1"/>
</dbReference>
<accession>A0A562UXU8</accession>
<organism evidence="3 4">
    <name type="scientific">Stackebrandtia albiflava</name>
    <dbReference type="NCBI Taxonomy" id="406432"/>
    <lineage>
        <taxon>Bacteria</taxon>
        <taxon>Bacillati</taxon>
        <taxon>Actinomycetota</taxon>
        <taxon>Actinomycetes</taxon>
        <taxon>Glycomycetales</taxon>
        <taxon>Glycomycetaceae</taxon>
        <taxon>Stackebrandtia</taxon>
    </lineage>
</organism>
<dbReference type="InterPro" id="IPR005135">
    <property type="entry name" value="Endo/exonuclease/phosphatase"/>
</dbReference>
<feature type="transmembrane region" description="Helical" evidence="1">
    <location>
        <begin position="81"/>
        <end position="100"/>
    </location>
</feature>
<dbReference type="InterPro" id="IPR036691">
    <property type="entry name" value="Endo/exonu/phosph_ase_sf"/>
</dbReference>
<name>A0A562UXU8_9ACTN</name>
<feature type="transmembrane region" description="Helical" evidence="1">
    <location>
        <begin position="49"/>
        <end position="74"/>
    </location>
</feature>
<feature type="domain" description="Endonuclease/exonuclease/phosphatase" evidence="2">
    <location>
        <begin position="115"/>
        <end position="322"/>
    </location>
</feature>
<keyword evidence="1" id="KW-0472">Membrane</keyword>
<keyword evidence="3" id="KW-0540">Nuclease</keyword>
<dbReference type="Proteomes" id="UP000321617">
    <property type="component" value="Unassembled WGS sequence"/>
</dbReference>
<evidence type="ECO:0000313" key="3">
    <source>
        <dbReference type="EMBL" id="TWJ10432.1"/>
    </source>
</evidence>
<dbReference type="Gene3D" id="3.60.10.10">
    <property type="entry name" value="Endonuclease/exonuclease/phosphatase"/>
    <property type="match status" value="1"/>
</dbReference>
<keyword evidence="4" id="KW-1185">Reference proteome</keyword>
<proteinExistence type="predicted"/>
<evidence type="ECO:0000259" key="2">
    <source>
        <dbReference type="Pfam" id="PF03372"/>
    </source>
</evidence>
<dbReference type="GO" id="GO:0004519">
    <property type="term" value="F:endonuclease activity"/>
    <property type="evidence" value="ECO:0007669"/>
    <property type="project" value="UniProtKB-KW"/>
</dbReference>
<comment type="caution">
    <text evidence="3">The sequence shown here is derived from an EMBL/GenBank/DDBJ whole genome shotgun (WGS) entry which is preliminary data.</text>
</comment>
<dbReference type="EMBL" id="VLLL01000007">
    <property type="protein sequence ID" value="TWJ10432.1"/>
    <property type="molecule type" value="Genomic_DNA"/>
</dbReference>
<dbReference type="AlphaFoldDB" id="A0A562UXU8"/>
<reference evidence="3 4" key="1">
    <citation type="journal article" date="2013" name="Stand. Genomic Sci.">
        <title>Genomic Encyclopedia of Type Strains, Phase I: The one thousand microbial genomes (KMG-I) project.</title>
        <authorList>
            <person name="Kyrpides N.C."/>
            <person name="Woyke T."/>
            <person name="Eisen J.A."/>
            <person name="Garrity G."/>
            <person name="Lilburn T.G."/>
            <person name="Beck B.J."/>
            <person name="Whitman W.B."/>
            <person name="Hugenholtz P."/>
            <person name="Klenk H.P."/>
        </authorList>
    </citation>
    <scope>NUCLEOTIDE SEQUENCE [LARGE SCALE GENOMIC DNA]</scope>
    <source>
        <strain evidence="3 4">DSM 45044</strain>
    </source>
</reference>